<dbReference type="Proteomes" id="UP000665181">
    <property type="component" value="Unassembled WGS sequence"/>
</dbReference>
<proteinExistence type="predicted"/>
<dbReference type="EMBL" id="LJZV01000012">
    <property type="protein sequence ID" value="KZD91617.1"/>
    <property type="molecule type" value="Genomic_DNA"/>
</dbReference>
<sequence length="46" mass="5262">MAVKPAMRSRCTLKTGMDRMTEQESTSLRKSVYAGSWTAYSVLREF</sequence>
<dbReference type="RefSeq" id="WP_154817153.1">
    <property type="nucleotide sequence ID" value="NZ_CANLQF010000001.1"/>
</dbReference>
<accession>A0A165AI85</accession>
<reference evidence="1 3" key="1">
    <citation type="submission" date="2015-09" db="EMBL/GenBank/DDBJ databases">
        <title>Spore heat resistance.</title>
        <authorList>
            <person name="Boekhorst J."/>
            <person name="Berendsen E.M."/>
            <person name="Wells-Bennik M.H."/>
            <person name="Kuipers O.P."/>
        </authorList>
    </citation>
    <scope>NUCLEOTIDE SEQUENCE [LARGE SCALE GENOMIC DNA]</scope>
    <source>
        <strain evidence="1 3">B4122</strain>
    </source>
</reference>
<organism evidence="2 4">
    <name type="scientific">Bacillus subtilis</name>
    <dbReference type="NCBI Taxonomy" id="1423"/>
    <lineage>
        <taxon>Bacteria</taxon>
        <taxon>Bacillati</taxon>
        <taxon>Bacillota</taxon>
        <taxon>Bacilli</taxon>
        <taxon>Bacillales</taxon>
        <taxon>Bacillaceae</taxon>
        <taxon>Bacillus</taxon>
    </lineage>
</organism>
<evidence type="ECO:0000313" key="2">
    <source>
        <dbReference type="EMBL" id="MBO3792817.1"/>
    </source>
</evidence>
<comment type="caution">
    <text evidence="2">The sequence shown here is derived from an EMBL/GenBank/DDBJ whole genome shotgun (WGS) entry which is preliminary data.</text>
</comment>
<evidence type="ECO:0000313" key="4">
    <source>
        <dbReference type="Proteomes" id="UP000665181"/>
    </source>
</evidence>
<evidence type="ECO:0000313" key="1">
    <source>
        <dbReference type="EMBL" id="KZD91617.1"/>
    </source>
</evidence>
<gene>
    <name evidence="1" type="ORF">B4122_2259</name>
    <name evidence="2" type="ORF">J5227_00465</name>
</gene>
<dbReference type="EMBL" id="JAGFPW010000001">
    <property type="protein sequence ID" value="MBO3792817.1"/>
    <property type="molecule type" value="Genomic_DNA"/>
</dbReference>
<reference evidence="2" key="2">
    <citation type="submission" date="2021-03" db="EMBL/GenBank/DDBJ databases">
        <title>Isolation of Bacillus subtilis from fermented food sample.</title>
        <authorList>
            <person name="Lakshmanan V."/>
            <person name="Athira K."/>
            <person name="Rajagopal K."/>
        </authorList>
    </citation>
    <scope>NUCLEOTIDE SEQUENCE</scope>
    <source>
        <strain evidence="2">S1</strain>
    </source>
</reference>
<dbReference type="AlphaFoldDB" id="A0A165AI85"/>
<dbReference type="Proteomes" id="UP000076442">
    <property type="component" value="Unassembled WGS sequence"/>
</dbReference>
<evidence type="ECO:0000313" key="3">
    <source>
        <dbReference type="Proteomes" id="UP000076442"/>
    </source>
</evidence>
<protein>
    <submittedName>
        <fullName evidence="2">Uncharacterized protein</fullName>
    </submittedName>
</protein>
<name>A0A165AI85_BACIU</name>